<dbReference type="HOGENOM" id="CLU_002406_4_2_1"/>
<dbReference type="KEGG" id="bor:COCMIDRAFT_10428"/>
<keyword evidence="1" id="KW-0677">Repeat</keyword>
<dbReference type="eggNOG" id="ENOG502QWIH">
    <property type="taxonomic scope" value="Eukaryota"/>
</dbReference>
<name>W6YVF1_COCMI</name>
<dbReference type="InterPro" id="IPR056125">
    <property type="entry name" value="DUF7708"/>
</dbReference>
<accession>W6YVF1</accession>
<gene>
    <name evidence="3" type="ORF">COCMIDRAFT_10428</name>
</gene>
<sequence length="491" mass="56670">MASPVAEAFEAAKREFLSSTSENSHNVLQFASIKAVYDATDKIQREHSKSGTLRNLRRIEPYLDCLQHYAKVIDTFVRAKLDVLALIWGPLRIILLATKTYIDGYEKIWDTMAQVGVHLPQYEKYTEIFSQDDHMKRFLSLFYKDILDFHSTLLEFFDLNKAQRFFEVLWPKYSRKIQLIIENIAKYKGLMDSQANLNNIVEAEAARAESYRVFEQIQDAHSRADFEQVKTILSANLYDDELEKVRGNYRILTKSWLESLNQFKDWVDPNCSSSRLLWLQGILGAGKTFLVSLFVRRMKSQGDPLAFAFLSYRARNDDPPLQVFHTFMIQLAIDNKILQPMVTLAYRNNSRQLSSSVEFATNLIKQMLEMLPTTYFVVDGLDDILEVERRFLLEIMLQLHEEHENLKLLISGRPDHDIVRMLSPKVTPIRVEDGNGQEIQAYVQQRSDRWLSSLTITPEDRADISTLMGSIGKSAKAIYINGSTTTYSTLS</sequence>
<proteinExistence type="predicted"/>
<dbReference type="RefSeq" id="XP_007693997.1">
    <property type="nucleotide sequence ID" value="XM_007695807.1"/>
</dbReference>
<dbReference type="PANTHER" id="PTHR10039">
    <property type="entry name" value="AMELOGENIN"/>
    <property type="match status" value="1"/>
</dbReference>
<evidence type="ECO:0000256" key="1">
    <source>
        <dbReference type="ARBA" id="ARBA00022737"/>
    </source>
</evidence>
<dbReference type="Gene3D" id="3.40.50.300">
    <property type="entry name" value="P-loop containing nucleotide triphosphate hydrolases"/>
    <property type="match status" value="1"/>
</dbReference>
<dbReference type="InterPro" id="IPR027417">
    <property type="entry name" value="P-loop_NTPase"/>
</dbReference>
<evidence type="ECO:0000313" key="4">
    <source>
        <dbReference type="Proteomes" id="UP000054032"/>
    </source>
</evidence>
<dbReference type="InterPro" id="IPR056884">
    <property type="entry name" value="NPHP3-like_N"/>
</dbReference>
<evidence type="ECO:0000259" key="2">
    <source>
        <dbReference type="PROSITE" id="PS50837"/>
    </source>
</evidence>
<dbReference type="PROSITE" id="PS50837">
    <property type="entry name" value="NACHT"/>
    <property type="match status" value="1"/>
</dbReference>
<dbReference type="Pfam" id="PF24883">
    <property type="entry name" value="NPHP3_N"/>
    <property type="match status" value="1"/>
</dbReference>
<protein>
    <recommendedName>
        <fullName evidence="2">NACHT domain-containing protein</fullName>
    </recommendedName>
</protein>
<dbReference type="EMBL" id="KI964398">
    <property type="protein sequence ID" value="EUC39484.1"/>
    <property type="molecule type" value="Genomic_DNA"/>
</dbReference>
<dbReference type="AlphaFoldDB" id="W6YVF1"/>
<dbReference type="Proteomes" id="UP000054032">
    <property type="component" value="Unassembled WGS sequence"/>
</dbReference>
<dbReference type="SUPFAM" id="SSF52540">
    <property type="entry name" value="P-loop containing nucleoside triphosphate hydrolases"/>
    <property type="match status" value="1"/>
</dbReference>
<feature type="domain" description="NACHT" evidence="2">
    <location>
        <begin position="275"/>
        <end position="415"/>
    </location>
</feature>
<dbReference type="GeneID" id="19118475"/>
<keyword evidence="4" id="KW-1185">Reference proteome</keyword>
<dbReference type="InterPro" id="IPR007111">
    <property type="entry name" value="NACHT_NTPase"/>
</dbReference>
<evidence type="ECO:0000313" key="3">
    <source>
        <dbReference type="EMBL" id="EUC39484.1"/>
    </source>
</evidence>
<dbReference type="Pfam" id="PF24809">
    <property type="entry name" value="DUF7708"/>
    <property type="match status" value="1"/>
</dbReference>
<dbReference type="PANTHER" id="PTHR10039:SF14">
    <property type="entry name" value="NACHT DOMAIN-CONTAINING PROTEIN"/>
    <property type="match status" value="1"/>
</dbReference>
<organism evidence="3 4">
    <name type="scientific">Bipolaris oryzae ATCC 44560</name>
    <dbReference type="NCBI Taxonomy" id="930090"/>
    <lineage>
        <taxon>Eukaryota</taxon>
        <taxon>Fungi</taxon>
        <taxon>Dikarya</taxon>
        <taxon>Ascomycota</taxon>
        <taxon>Pezizomycotina</taxon>
        <taxon>Dothideomycetes</taxon>
        <taxon>Pleosporomycetidae</taxon>
        <taxon>Pleosporales</taxon>
        <taxon>Pleosporineae</taxon>
        <taxon>Pleosporaceae</taxon>
        <taxon>Bipolaris</taxon>
    </lineage>
</organism>
<dbReference type="OrthoDB" id="7464126at2759"/>
<reference evidence="3 4" key="1">
    <citation type="journal article" date="2013" name="PLoS Genet.">
        <title>Comparative genome structure, secondary metabolite, and effector coding capacity across Cochliobolus pathogens.</title>
        <authorList>
            <person name="Condon B.J."/>
            <person name="Leng Y."/>
            <person name="Wu D."/>
            <person name="Bushley K.E."/>
            <person name="Ohm R.A."/>
            <person name="Otillar R."/>
            <person name="Martin J."/>
            <person name="Schackwitz W."/>
            <person name="Grimwood J."/>
            <person name="MohdZainudin N."/>
            <person name="Xue C."/>
            <person name="Wang R."/>
            <person name="Manning V.A."/>
            <person name="Dhillon B."/>
            <person name="Tu Z.J."/>
            <person name="Steffenson B.J."/>
            <person name="Salamov A."/>
            <person name="Sun H."/>
            <person name="Lowry S."/>
            <person name="LaButti K."/>
            <person name="Han J."/>
            <person name="Copeland A."/>
            <person name="Lindquist E."/>
            <person name="Barry K."/>
            <person name="Schmutz J."/>
            <person name="Baker S.E."/>
            <person name="Ciuffetti L.M."/>
            <person name="Grigoriev I.V."/>
            <person name="Zhong S."/>
            <person name="Turgeon B.G."/>
        </authorList>
    </citation>
    <scope>NUCLEOTIDE SEQUENCE [LARGE SCALE GENOMIC DNA]</scope>
    <source>
        <strain evidence="3 4">ATCC 44560</strain>
    </source>
</reference>